<dbReference type="AlphaFoldDB" id="A0AAE0VMH7"/>
<organism evidence="1 2">
    <name type="scientific">Potamilus streckersoni</name>
    <dbReference type="NCBI Taxonomy" id="2493646"/>
    <lineage>
        <taxon>Eukaryota</taxon>
        <taxon>Metazoa</taxon>
        <taxon>Spiralia</taxon>
        <taxon>Lophotrochozoa</taxon>
        <taxon>Mollusca</taxon>
        <taxon>Bivalvia</taxon>
        <taxon>Autobranchia</taxon>
        <taxon>Heteroconchia</taxon>
        <taxon>Palaeoheterodonta</taxon>
        <taxon>Unionida</taxon>
        <taxon>Unionoidea</taxon>
        <taxon>Unionidae</taxon>
        <taxon>Ambleminae</taxon>
        <taxon>Lampsilini</taxon>
        <taxon>Potamilus</taxon>
    </lineage>
</organism>
<evidence type="ECO:0000313" key="2">
    <source>
        <dbReference type="Proteomes" id="UP001195483"/>
    </source>
</evidence>
<protein>
    <submittedName>
        <fullName evidence="1">Uncharacterized protein</fullName>
    </submittedName>
</protein>
<evidence type="ECO:0000313" key="1">
    <source>
        <dbReference type="EMBL" id="KAK3583379.1"/>
    </source>
</evidence>
<sequence length="144" mass="17236">MEIRQQLSVLKEWQDELHSFMTNNATQQNTLKKWFSEIQSLDALNASLWTSVKQWTQDFINICQVNQLELVHVTERHYERTNRFLEAFRKELEFFSGQLPLELDTVLKTFQQKEVNLLHVLQTEAQVFFYFLAAKDRCSFRSVD</sequence>
<reference evidence="1" key="3">
    <citation type="submission" date="2023-05" db="EMBL/GenBank/DDBJ databases">
        <authorList>
            <person name="Smith C.H."/>
        </authorList>
    </citation>
    <scope>NUCLEOTIDE SEQUENCE</scope>
    <source>
        <strain evidence="1">CHS0354</strain>
        <tissue evidence="1">Mantle</tissue>
    </source>
</reference>
<proteinExistence type="predicted"/>
<accession>A0AAE0VMH7</accession>
<name>A0AAE0VMH7_9BIVA</name>
<dbReference type="Proteomes" id="UP001195483">
    <property type="component" value="Unassembled WGS sequence"/>
</dbReference>
<dbReference type="EMBL" id="JAEAOA010002335">
    <property type="protein sequence ID" value="KAK3583379.1"/>
    <property type="molecule type" value="Genomic_DNA"/>
</dbReference>
<reference evidence="1" key="2">
    <citation type="journal article" date="2021" name="Genome Biol. Evol.">
        <title>Developing a high-quality reference genome for a parasitic bivalve with doubly uniparental inheritance (Bivalvia: Unionida).</title>
        <authorList>
            <person name="Smith C.H."/>
        </authorList>
    </citation>
    <scope>NUCLEOTIDE SEQUENCE</scope>
    <source>
        <strain evidence="1">CHS0354</strain>
        <tissue evidence="1">Mantle</tissue>
    </source>
</reference>
<comment type="caution">
    <text evidence="1">The sequence shown here is derived from an EMBL/GenBank/DDBJ whole genome shotgun (WGS) entry which is preliminary data.</text>
</comment>
<keyword evidence="2" id="KW-1185">Reference proteome</keyword>
<reference evidence="1" key="1">
    <citation type="journal article" date="2021" name="Genome Biol. Evol.">
        <title>A High-Quality Reference Genome for a Parasitic Bivalve with Doubly Uniparental Inheritance (Bivalvia: Unionida).</title>
        <authorList>
            <person name="Smith C.H."/>
        </authorList>
    </citation>
    <scope>NUCLEOTIDE SEQUENCE</scope>
    <source>
        <strain evidence="1">CHS0354</strain>
    </source>
</reference>
<gene>
    <name evidence="1" type="ORF">CHS0354_040341</name>
</gene>